<evidence type="ECO:0000256" key="1">
    <source>
        <dbReference type="ARBA" id="ARBA00022723"/>
    </source>
</evidence>
<keyword evidence="2" id="KW-0408">Iron</keyword>
<evidence type="ECO:0000256" key="3">
    <source>
        <dbReference type="ARBA" id="ARBA00023014"/>
    </source>
</evidence>
<dbReference type="Pfam" id="PF01077">
    <property type="entry name" value="NIR_SIR"/>
    <property type="match status" value="1"/>
</dbReference>
<dbReference type="GO" id="GO:0016491">
    <property type="term" value="F:oxidoreductase activity"/>
    <property type="evidence" value="ECO:0007669"/>
    <property type="project" value="InterPro"/>
</dbReference>
<dbReference type="GO" id="GO:0051536">
    <property type="term" value="F:iron-sulfur cluster binding"/>
    <property type="evidence" value="ECO:0007669"/>
    <property type="project" value="UniProtKB-KW"/>
</dbReference>
<proteinExistence type="predicted"/>
<evidence type="ECO:0000313" key="5">
    <source>
        <dbReference type="EMBL" id="PYI50906.1"/>
    </source>
</evidence>
<protein>
    <submittedName>
        <fullName evidence="5">Nitrite reductase</fullName>
    </submittedName>
</protein>
<dbReference type="EMBL" id="QJVJ01000016">
    <property type="protein sequence ID" value="PYI50906.1"/>
    <property type="molecule type" value="Genomic_DNA"/>
</dbReference>
<keyword evidence="6" id="KW-1185">Reference proteome</keyword>
<sequence length="204" mass="22626">MGMKIAIAPLIGVGGNRFTAEQWRTVGSVLGDEAHIEFTPFRQLYADVEEERFDDVRDRLAEKGLDVYPAGFFSKSLIACQFCRGAEEAGLSTALKLNELVAGRALPHPLKVGYAGCANATSEPLFQDIGIVKMKDRFDVYLGGDGKSIRASVGQLWLSGLTEAELLETIPKLLAHFRDNGKKKERFSRFVGRMTMERLREAVR</sequence>
<evidence type="ECO:0000256" key="2">
    <source>
        <dbReference type="ARBA" id="ARBA00023004"/>
    </source>
</evidence>
<dbReference type="InterPro" id="IPR006067">
    <property type="entry name" value="NO2/SO3_Rdtase_4Fe4S_dom"/>
</dbReference>
<dbReference type="SUPFAM" id="SSF56014">
    <property type="entry name" value="Nitrite and sulphite reductase 4Fe-4S domain-like"/>
    <property type="match status" value="1"/>
</dbReference>
<keyword evidence="3" id="KW-0411">Iron-sulfur</keyword>
<dbReference type="GO" id="GO:0020037">
    <property type="term" value="F:heme binding"/>
    <property type="evidence" value="ECO:0007669"/>
    <property type="project" value="InterPro"/>
</dbReference>
<dbReference type="AlphaFoldDB" id="A0A2V5KQG6"/>
<reference evidence="5 6" key="1">
    <citation type="submission" date="2018-05" db="EMBL/GenBank/DDBJ databases">
        <title>Paenibacillus flagellatus sp. nov., isolated from selenium mineral soil.</title>
        <authorList>
            <person name="Dai X."/>
        </authorList>
    </citation>
    <scope>NUCLEOTIDE SEQUENCE [LARGE SCALE GENOMIC DNA]</scope>
    <source>
        <strain evidence="5 6">DXL2</strain>
    </source>
</reference>
<name>A0A2V5KQG6_9BACL</name>
<accession>A0A2V5KQG6</accession>
<keyword evidence="1" id="KW-0479">Metal-binding</keyword>
<dbReference type="OrthoDB" id="9800558at2"/>
<comment type="caution">
    <text evidence="5">The sequence shown here is derived from an EMBL/GenBank/DDBJ whole genome shotgun (WGS) entry which is preliminary data.</text>
</comment>
<feature type="domain" description="Nitrite/sulphite reductase 4Fe-4S" evidence="4">
    <location>
        <begin position="97"/>
        <end position="203"/>
    </location>
</feature>
<evidence type="ECO:0000313" key="6">
    <source>
        <dbReference type="Proteomes" id="UP000247476"/>
    </source>
</evidence>
<dbReference type="Proteomes" id="UP000247476">
    <property type="component" value="Unassembled WGS sequence"/>
</dbReference>
<dbReference type="GO" id="GO:0046872">
    <property type="term" value="F:metal ion binding"/>
    <property type="evidence" value="ECO:0007669"/>
    <property type="project" value="UniProtKB-KW"/>
</dbReference>
<dbReference type="Gene3D" id="3.30.413.10">
    <property type="entry name" value="Sulfite Reductase Hemoprotein, domain 1"/>
    <property type="match status" value="1"/>
</dbReference>
<gene>
    <name evidence="5" type="ORF">DLM86_27660</name>
</gene>
<evidence type="ECO:0000259" key="4">
    <source>
        <dbReference type="Pfam" id="PF01077"/>
    </source>
</evidence>
<dbReference type="InterPro" id="IPR045854">
    <property type="entry name" value="NO2/SO3_Rdtase_4Fe4S_sf"/>
</dbReference>
<organism evidence="5 6">
    <name type="scientific">Paenibacillus flagellatus</name>
    <dbReference type="NCBI Taxonomy" id="2211139"/>
    <lineage>
        <taxon>Bacteria</taxon>
        <taxon>Bacillati</taxon>
        <taxon>Bacillota</taxon>
        <taxon>Bacilli</taxon>
        <taxon>Bacillales</taxon>
        <taxon>Paenibacillaceae</taxon>
        <taxon>Paenibacillus</taxon>
    </lineage>
</organism>